<organism evidence="2 3">
    <name type="scientific">Ornithinimicrobium cerasi</name>
    <dbReference type="NCBI Taxonomy" id="2248773"/>
    <lineage>
        <taxon>Bacteria</taxon>
        <taxon>Bacillati</taxon>
        <taxon>Actinomycetota</taxon>
        <taxon>Actinomycetes</taxon>
        <taxon>Micrococcales</taxon>
        <taxon>Ornithinimicrobiaceae</taxon>
        <taxon>Ornithinimicrobium</taxon>
    </lineage>
</organism>
<dbReference type="Proteomes" id="UP000219688">
    <property type="component" value="Unassembled WGS sequence"/>
</dbReference>
<evidence type="ECO:0000313" key="2">
    <source>
        <dbReference type="EMBL" id="SOC54674.1"/>
    </source>
</evidence>
<proteinExistence type="predicted"/>
<gene>
    <name evidence="2" type="ORF">SAMN05421879_103296</name>
</gene>
<dbReference type="EMBL" id="OBQK01000003">
    <property type="protein sequence ID" value="SOC54674.1"/>
    <property type="molecule type" value="Genomic_DNA"/>
</dbReference>
<dbReference type="RefSeq" id="WP_097187617.1">
    <property type="nucleotide sequence ID" value="NZ_OBQK01000003.1"/>
</dbReference>
<feature type="region of interest" description="Disordered" evidence="1">
    <location>
        <begin position="1"/>
        <end position="20"/>
    </location>
</feature>
<evidence type="ECO:0000256" key="1">
    <source>
        <dbReference type="SAM" id="MobiDB-lite"/>
    </source>
</evidence>
<feature type="compositionally biased region" description="Polar residues" evidence="1">
    <location>
        <begin position="52"/>
        <end position="62"/>
    </location>
</feature>
<keyword evidence="3" id="KW-1185">Reference proteome</keyword>
<evidence type="ECO:0000313" key="3">
    <source>
        <dbReference type="Proteomes" id="UP000219688"/>
    </source>
</evidence>
<protein>
    <submittedName>
        <fullName evidence="2">Uncharacterized protein</fullName>
    </submittedName>
</protein>
<accession>A0A285VKP7</accession>
<name>A0A285VKP7_9MICO</name>
<sequence>MDQPGTPTRPDPPSTGDRSVDEALSTFARSLDGPPAEQVEAAVEAHRALQARLTTPVPTSASPADARPGPSRR</sequence>
<dbReference type="AlphaFoldDB" id="A0A285VKP7"/>
<feature type="region of interest" description="Disordered" evidence="1">
    <location>
        <begin position="51"/>
        <end position="73"/>
    </location>
</feature>
<reference evidence="3" key="1">
    <citation type="submission" date="2017-08" db="EMBL/GenBank/DDBJ databases">
        <authorList>
            <person name="Varghese N."/>
            <person name="Submissions S."/>
        </authorList>
    </citation>
    <scope>NUCLEOTIDE SEQUENCE [LARGE SCALE GENOMIC DNA]</scope>
    <source>
        <strain evidence="3">USBA17B2</strain>
    </source>
</reference>